<dbReference type="EMBL" id="CP018335">
    <property type="protein sequence ID" value="APM37714.1"/>
    <property type="molecule type" value="Genomic_DNA"/>
</dbReference>
<sequence>MAIGFRVDFLWYQVGTPDFLHALFSTICYNLESKKWGDKYPYLMNELYQGKLSWKNADKVIEELKEVKSKFKNFSPSQVIWDIGDISKQPPWGDKISPEITDLSNYFVTSDGRDLIEIMLMALNDSISEKTDIEIINI</sequence>
<evidence type="ECO:0000313" key="2">
    <source>
        <dbReference type="Proteomes" id="UP000184604"/>
    </source>
</evidence>
<protein>
    <recommendedName>
        <fullName evidence="3">Immunity protein 70</fullName>
    </recommendedName>
</protein>
<name>A0A1L5F3Y5_CLOKL</name>
<evidence type="ECO:0000313" key="1">
    <source>
        <dbReference type="EMBL" id="APM37714.1"/>
    </source>
</evidence>
<reference evidence="1 2" key="1">
    <citation type="submission" date="2016-12" db="EMBL/GenBank/DDBJ databases">
        <title>Complete genome sequence of Clostridium kluyveri JZZ isolated from the pit mud of a Chinese flavor liquor-making factory.</title>
        <authorList>
            <person name="Wang Y."/>
        </authorList>
    </citation>
    <scope>NUCLEOTIDE SEQUENCE [LARGE SCALE GENOMIC DNA]</scope>
    <source>
        <strain evidence="1 2">JZZ</strain>
    </source>
</reference>
<gene>
    <name evidence="1" type="ORF">BS101_02590</name>
</gene>
<proteinExistence type="predicted"/>
<dbReference type="Proteomes" id="UP000184604">
    <property type="component" value="Chromosome"/>
</dbReference>
<dbReference type="InterPro" id="IPR028185">
    <property type="entry name" value="Imm70"/>
</dbReference>
<dbReference type="AlphaFoldDB" id="A0A1L5F3Y5"/>
<evidence type="ECO:0008006" key="3">
    <source>
        <dbReference type="Google" id="ProtNLM"/>
    </source>
</evidence>
<dbReference type="OrthoDB" id="5120820at2"/>
<accession>A0A1L5F3Y5</accession>
<organism evidence="1 2">
    <name type="scientific">Clostridium kluyveri</name>
    <dbReference type="NCBI Taxonomy" id="1534"/>
    <lineage>
        <taxon>Bacteria</taxon>
        <taxon>Bacillati</taxon>
        <taxon>Bacillota</taxon>
        <taxon>Clostridia</taxon>
        <taxon>Eubacteriales</taxon>
        <taxon>Clostridiaceae</taxon>
        <taxon>Clostridium</taxon>
    </lineage>
</organism>
<dbReference type="Pfam" id="PF15601">
    <property type="entry name" value="Imm70"/>
    <property type="match status" value="1"/>
</dbReference>
<dbReference type="RefSeq" id="WP_073537402.1">
    <property type="nucleotide sequence ID" value="NZ_CP018335.1"/>
</dbReference>